<reference evidence="1" key="1">
    <citation type="submission" date="2024-09" db="EMBL/GenBank/DDBJ databases">
        <title>Black Yeasts Isolated from many extreme environments.</title>
        <authorList>
            <person name="Coleine C."/>
            <person name="Stajich J.E."/>
            <person name="Selbmann L."/>
        </authorList>
    </citation>
    <scope>NUCLEOTIDE SEQUENCE</scope>
    <source>
        <strain evidence="1">CCFEE 5737</strain>
    </source>
</reference>
<sequence>PDKQFRWDYDYVETGEDNESSQYARSGLYEEFHPSSYESDDWTIGESSSVSSRTRSPSSGSATSPVDESSSSWEGDTLASASDHEQAR</sequence>
<evidence type="ECO:0000313" key="1">
    <source>
        <dbReference type="EMBL" id="KAK3080325.1"/>
    </source>
</evidence>
<comment type="caution">
    <text evidence="1">The sequence shown here is derived from an EMBL/GenBank/DDBJ whole genome shotgun (WGS) entry which is preliminary data.</text>
</comment>
<accession>A0ACC3DUG2</accession>
<name>A0ACC3DUG2_9PEZI</name>
<proteinExistence type="predicted"/>
<dbReference type="EMBL" id="JAWDJW010000623">
    <property type="protein sequence ID" value="KAK3080325.1"/>
    <property type="molecule type" value="Genomic_DNA"/>
</dbReference>
<dbReference type="Proteomes" id="UP001186974">
    <property type="component" value="Unassembled WGS sequence"/>
</dbReference>
<gene>
    <name evidence="1" type="ORF">LTS18_002432</name>
</gene>
<protein>
    <submittedName>
        <fullName evidence="1">Uncharacterized protein</fullName>
    </submittedName>
</protein>
<evidence type="ECO:0000313" key="2">
    <source>
        <dbReference type="Proteomes" id="UP001186974"/>
    </source>
</evidence>
<feature type="non-terminal residue" evidence="1">
    <location>
        <position position="1"/>
    </location>
</feature>
<organism evidence="1 2">
    <name type="scientific">Coniosporium uncinatum</name>
    <dbReference type="NCBI Taxonomy" id="93489"/>
    <lineage>
        <taxon>Eukaryota</taxon>
        <taxon>Fungi</taxon>
        <taxon>Dikarya</taxon>
        <taxon>Ascomycota</taxon>
        <taxon>Pezizomycotina</taxon>
        <taxon>Dothideomycetes</taxon>
        <taxon>Dothideomycetes incertae sedis</taxon>
        <taxon>Coniosporium</taxon>
    </lineage>
</organism>
<keyword evidence="2" id="KW-1185">Reference proteome</keyword>